<organism evidence="3 4">
    <name type="scientific">Stentor coeruleus</name>
    <dbReference type="NCBI Taxonomy" id="5963"/>
    <lineage>
        <taxon>Eukaryota</taxon>
        <taxon>Sar</taxon>
        <taxon>Alveolata</taxon>
        <taxon>Ciliophora</taxon>
        <taxon>Postciliodesmatophora</taxon>
        <taxon>Heterotrichea</taxon>
        <taxon>Heterotrichida</taxon>
        <taxon>Stentoridae</taxon>
        <taxon>Stentor</taxon>
    </lineage>
</organism>
<evidence type="ECO:0000256" key="1">
    <source>
        <dbReference type="SAM" id="Phobius"/>
    </source>
</evidence>
<proteinExistence type="predicted"/>
<protein>
    <recommendedName>
        <fullName evidence="2">LITAF domain-containing protein</fullName>
    </recommendedName>
</protein>
<evidence type="ECO:0000259" key="2">
    <source>
        <dbReference type="PROSITE" id="PS51837"/>
    </source>
</evidence>
<dbReference type="PROSITE" id="PS51837">
    <property type="entry name" value="LITAF"/>
    <property type="match status" value="1"/>
</dbReference>
<dbReference type="AlphaFoldDB" id="A0A1R2BCF0"/>
<comment type="caution">
    <text evidence="3">The sequence shown here is derived from an EMBL/GenBank/DDBJ whole genome shotgun (WGS) entry which is preliminary data.</text>
</comment>
<keyword evidence="4" id="KW-1185">Reference proteome</keyword>
<dbReference type="OrthoDB" id="4713066at2759"/>
<sequence>MTSQAKPQNLEDSPVFSMSSRFNSPIIKSKISPIPFELTENTHPGSFVSYQTLATQLTSMSGTHEAFIKFSEESLIKIQEKMIKLRDDSDANSIEKPCQLEIPQMKTEDFDLDTGIPTLSWCAYCGCETATEVYYENSSKTFWSSVAIFFSGGICGCFLLPYAMKSCKDVNIRCHRCKHRMSVGNV</sequence>
<keyword evidence="1" id="KW-0472">Membrane</keyword>
<feature type="domain" description="LITAF" evidence="2">
    <location>
        <begin position="102"/>
        <end position="186"/>
    </location>
</feature>
<gene>
    <name evidence="3" type="ORF">SteCoe_26634</name>
</gene>
<dbReference type="InterPro" id="IPR006629">
    <property type="entry name" value="LITAF"/>
</dbReference>
<dbReference type="EMBL" id="MPUH01000751">
    <property type="protein sequence ID" value="OMJ74451.1"/>
    <property type="molecule type" value="Genomic_DNA"/>
</dbReference>
<reference evidence="3 4" key="1">
    <citation type="submission" date="2016-11" db="EMBL/GenBank/DDBJ databases">
        <title>The macronuclear genome of Stentor coeruleus: a giant cell with tiny introns.</title>
        <authorList>
            <person name="Slabodnick M."/>
            <person name="Ruby J.G."/>
            <person name="Reiff S.B."/>
            <person name="Swart E.C."/>
            <person name="Gosai S."/>
            <person name="Prabakaran S."/>
            <person name="Witkowska E."/>
            <person name="Larue G.E."/>
            <person name="Fisher S."/>
            <person name="Freeman R.M."/>
            <person name="Gunawardena J."/>
            <person name="Chu W."/>
            <person name="Stover N.A."/>
            <person name="Gregory B.D."/>
            <person name="Nowacki M."/>
            <person name="Derisi J."/>
            <person name="Roy S.W."/>
            <person name="Marshall W.F."/>
            <person name="Sood P."/>
        </authorList>
    </citation>
    <scope>NUCLEOTIDE SEQUENCE [LARGE SCALE GENOMIC DNA]</scope>
    <source>
        <strain evidence="3">WM001</strain>
    </source>
</reference>
<name>A0A1R2BCF0_9CILI</name>
<accession>A0A1R2BCF0</accession>
<keyword evidence="1" id="KW-0812">Transmembrane</keyword>
<feature type="transmembrane region" description="Helical" evidence="1">
    <location>
        <begin position="142"/>
        <end position="163"/>
    </location>
</feature>
<dbReference type="Pfam" id="PF10601">
    <property type="entry name" value="zf-LITAF-like"/>
    <property type="match status" value="1"/>
</dbReference>
<evidence type="ECO:0000313" key="4">
    <source>
        <dbReference type="Proteomes" id="UP000187209"/>
    </source>
</evidence>
<evidence type="ECO:0000313" key="3">
    <source>
        <dbReference type="EMBL" id="OMJ74451.1"/>
    </source>
</evidence>
<keyword evidence="1" id="KW-1133">Transmembrane helix</keyword>
<dbReference type="SMART" id="SM00714">
    <property type="entry name" value="LITAF"/>
    <property type="match status" value="1"/>
</dbReference>
<dbReference type="Proteomes" id="UP000187209">
    <property type="component" value="Unassembled WGS sequence"/>
</dbReference>